<accession>A0AB34ICF7</accession>
<protein>
    <submittedName>
        <fullName evidence="3">Uncharacterized protein</fullName>
    </submittedName>
</protein>
<evidence type="ECO:0000256" key="1">
    <source>
        <dbReference type="SAM" id="Coils"/>
    </source>
</evidence>
<feature type="coiled-coil region" evidence="1">
    <location>
        <begin position="5"/>
        <end position="96"/>
    </location>
</feature>
<organism evidence="3 4">
    <name type="scientific">Prymnesium parvum</name>
    <name type="common">Toxic golden alga</name>
    <dbReference type="NCBI Taxonomy" id="97485"/>
    <lineage>
        <taxon>Eukaryota</taxon>
        <taxon>Haptista</taxon>
        <taxon>Haptophyta</taxon>
        <taxon>Prymnesiophyceae</taxon>
        <taxon>Prymnesiales</taxon>
        <taxon>Prymnesiaceae</taxon>
        <taxon>Prymnesium</taxon>
    </lineage>
</organism>
<evidence type="ECO:0000313" key="4">
    <source>
        <dbReference type="Proteomes" id="UP001515480"/>
    </source>
</evidence>
<comment type="caution">
    <text evidence="3">The sequence shown here is derived from an EMBL/GenBank/DDBJ whole genome shotgun (WGS) entry which is preliminary data.</text>
</comment>
<name>A0AB34ICF7_PRYPA</name>
<dbReference type="PANTHER" id="PTHR33129">
    <property type="entry name" value="PROTEIN KINASE DOMAIN-CONTAINING PROTEIN-RELATED"/>
    <property type="match status" value="1"/>
</dbReference>
<dbReference type="InterPro" id="IPR052980">
    <property type="entry name" value="Crinkler_effector"/>
</dbReference>
<keyword evidence="1" id="KW-0175">Coiled coil</keyword>
<proteinExistence type="predicted"/>
<evidence type="ECO:0000256" key="2">
    <source>
        <dbReference type="SAM" id="MobiDB-lite"/>
    </source>
</evidence>
<dbReference type="EMBL" id="JBGBPQ010000032">
    <property type="protein sequence ID" value="KAL1495456.1"/>
    <property type="molecule type" value="Genomic_DNA"/>
</dbReference>
<dbReference type="PANTHER" id="PTHR33129:SF1">
    <property type="entry name" value="ATP-BINDING PROTEIN"/>
    <property type="match status" value="1"/>
</dbReference>
<evidence type="ECO:0000313" key="3">
    <source>
        <dbReference type="EMBL" id="KAL1495456.1"/>
    </source>
</evidence>
<sequence>MSTSLQDAEAKITGVENEIEQVKNDIAAEAKITGVENEIEQVKNDIAEAVKKIEEVEKQIGDATTEKEKERLCKKEEQLRDDKKQLRDRLLQLGEEKKAQLLQESEKRQRVEAGLSSPQNTTASSREETEWKPYFFGREPPFQGSAHCDMCDGAFGQKVPAGRIFVRPCYALLNNRIWESFKNCKKQHVLQLTGTPGVGKSVFGLLFMIELIQFMQRSLQSDEHKNISLGGVELDGRIVYEFSRDDRDERTFYMIDVRKGKIWRLNCWLPTQREKTIFLVKDGPAALQRPFVGHSLWISSPRAGSFETELFKQDVPGGCSRLYMPPWNEEELIQCWRAQCVPGDLISSVIANHEAHPSEDSLTATIAAREACAMLGESNAAPELHAVKEKLQDEMYQVAVLERWAHDLGPVARRVFNPVFGYQKKRLALGALNGSELVKLLRLMSGVPQDTSDFHQSHNIILMEVINDFNDFVCLPGSVTISRELQIKQGEDELNYCDSLLKKIKGVSKALVFEPYSHSKLLMGQFTAYELGSSGGQTTLEIDLRDYSRVDVQDVDSPYQVEAKKYYVPQDPCFPVIDAWTDQLMFQMTVSPLKESSAHPIKSASKKFLAIRAASCKQAGDVGILVFVVPKSEIPSDAQSTAAQWQPQALVSANGDAPTHGSGPHGGWNQIRQYVLFL</sequence>
<keyword evidence="4" id="KW-1185">Reference proteome</keyword>
<reference evidence="3 4" key="1">
    <citation type="journal article" date="2024" name="Science">
        <title>Giant polyketide synthase enzymes in the biosynthesis of giant marine polyether toxins.</title>
        <authorList>
            <person name="Fallon T.R."/>
            <person name="Shende V.V."/>
            <person name="Wierzbicki I.H."/>
            <person name="Pendleton A.L."/>
            <person name="Watervoot N.F."/>
            <person name="Auber R.P."/>
            <person name="Gonzalez D.J."/>
            <person name="Wisecaver J.H."/>
            <person name="Moore B.S."/>
        </authorList>
    </citation>
    <scope>NUCLEOTIDE SEQUENCE [LARGE SCALE GENOMIC DNA]</scope>
    <source>
        <strain evidence="3 4">12B1</strain>
    </source>
</reference>
<feature type="compositionally biased region" description="Basic and acidic residues" evidence="2">
    <location>
        <begin position="102"/>
        <end position="111"/>
    </location>
</feature>
<feature type="region of interest" description="Disordered" evidence="2">
    <location>
        <begin position="102"/>
        <end position="129"/>
    </location>
</feature>
<dbReference type="AlphaFoldDB" id="A0AB34ICF7"/>
<dbReference type="Proteomes" id="UP001515480">
    <property type="component" value="Unassembled WGS sequence"/>
</dbReference>
<gene>
    <name evidence="3" type="ORF">AB1Y20_016824</name>
</gene>